<evidence type="ECO:0000313" key="2">
    <source>
        <dbReference type="EMBL" id="MTW09375.1"/>
    </source>
</evidence>
<evidence type="ECO:0000313" key="3">
    <source>
        <dbReference type="Proteomes" id="UP000472320"/>
    </source>
</evidence>
<comment type="caution">
    <text evidence="2">The sequence shown here is derived from an EMBL/GenBank/DDBJ whole genome shotgun (WGS) entry which is preliminary data.</text>
</comment>
<name>A0A6L6QB16_9BURK</name>
<proteinExistence type="predicted"/>
<protein>
    <recommendedName>
        <fullName evidence="1">DUF7677 domain-containing protein</fullName>
    </recommendedName>
</protein>
<keyword evidence="3" id="KW-1185">Reference proteome</keyword>
<feature type="domain" description="DUF7677" evidence="1">
    <location>
        <begin position="2"/>
        <end position="97"/>
    </location>
</feature>
<organism evidence="2 3">
    <name type="scientific">Massilia eburnea</name>
    <dbReference type="NCBI Taxonomy" id="1776165"/>
    <lineage>
        <taxon>Bacteria</taxon>
        <taxon>Pseudomonadati</taxon>
        <taxon>Pseudomonadota</taxon>
        <taxon>Betaproteobacteria</taxon>
        <taxon>Burkholderiales</taxon>
        <taxon>Oxalobacteraceae</taxon>
        <taxon>Telluria group</taxon>
        <taxon>Massilia</taxon>
    </lineage>
</organism>
<dbReference type="Proteomes" id="UP000472320">
    <property type="component" value="Unassembled WGS sequence"/>
</dbReference>
<sequence length="106" mass="12239">MRLSKDFSGALRTFAYFMASGTHYMLEGVDYLSLYGEDPSAIEQVYAIFANVIELDEEGQVLNFTYAQRRATDYLRAWFDPSFKVDPPYEQWETALYGPPSLKDKI</sequence>
<gene>
    <name evidence="2" type="ORF">GM658_02075</name>
</gene>
<dbReference type="EMBL" id="WNKX01000001">
    <property type="protein sequence ID" value="MTW09375.1"/>
    <property type="molecule type" value="Genomic_DNA"/>
</dbReference>
<dbReference type="AlphaFoldDB" id="A0A6L6QB16"/>
<reference evidence="2 3" key="1">
    <citation type="submission" date="2019-11" db="EMBL/GenBank/DDBJ databases">
        <title>Type strains purchased from KCTC, JCM and DSMZ.</title>
        <authorList>
            <person name="Lu H."/>
        </authorList>
    </citation>
    <scope>NUCLEOTIDE SEQUENCE [LARGE SCALE GENOMIC DNA]</scope>
    <source>
        <strain evidence="2 3">JCM 31587</strain>
    </source>
</reference>
<dbReference type="InterPro" id="IPR056094">
    <property type="entry name" value="DUF7677"/>
</dbReference>
<evidence type="ECO:0000259" key="1">
    <source>
        <dbReference type="Pfam" id="PF24725"/>
    </source>
</evidence>
<accession>A0A6L6QB16</accession>
<dbReference type="Pfam" id="PF24725">
    <property type="entry name" value="DUF7677"/>
    <property type="match status" value="1"/>
</dbReference>